<comment type="caution">
    <text evidence="2">The sequence shown here is derived from an EMBL/GenBank/DDBJ whole genome shotgun (WGS) entry which is preliminary data.</text>
</comment>
<dbReference type="GO" id="GO:0031012">
    <property type="term" value="C:extracellular matrix"/>
    <property type="evidence" value="ECO:0007669"/>
    <property type="project" value="TreeGrafter"/>
</dbReference>
<reference evidence="2 3" key="1">
    <citation type="submission" date="2016-02" db="EMBL/GenBank/DDBJ databases">
        <title>Band-tailed pigeon sequencing and assembly.</title>
        <authorList>
            <person name="Soares A.E."/>
            <person name="Novak B.J."/>
            <person name="Rice E.S."/>
            <person name="O'Connell B."/>
            <person name="Chang D."/>
            <person name="Weber S."/>
            <person name="Shapiro B."/>
        </authorList>
    </citation>
    <scope>NUCLEOTIDE SEQUENCE [LARGE SCALE GENOMIC DNA]</scope>
    <source>
        <strain evidence="2">BTP2013</strain>
        <tissue evidence="2">Blood</tissue>
    </source>
</reference>
<protein>
    <recommendedName>
        <fullName evidence="1">Endonuclease/exonuclease/phosphatase domain-containing protein</fullName>
    </recommendedName>
</protein>
<dbReference type="GO" id="GO:0061343">
    <property type="term" value="P:cell adhesion involved in heart morphogenesis"/>
    <property type="evidence" value="ECO:0007669"/>
    <property type="project" value="TreeGrafter"/>
</dbReference>
<dbReference type="InterPro" id="IPR005135">
    <property type="entry name" value="Endo/exonuclease/phosphatase"/>
</dbReference>
<proteinExistence type="predicted"/>
<dbReference type="GO" id="GO:0003824">
    <property type="term" value="F:catalytic activity"/>
    <property type="evidence" value="ECO:0007669"/>
    <property type="project" value="InterPro"/>
</dbReference>
<dbReference type="GO" id="GO:0007508">
    <property type="term" value="P:larval heart development"/>
    <property type="evidence" value="ECO:0007669"/>
    <property type="project" value="TreeGrafter"/>
</dbReference>
<dbReference type="SUPFAM" id="SSF56219">
    <property type="entry name" value="DNase I-like"/>
    <property type="match status" value="1"/>
</dbReference>
<evidence type="ECO:0000313" key="2">
    <source>
        <dbReference type="EMBL" id="OPJ76582.1"/>
    </source>
</evidence>
<dbReference type="AlphaFoldDB" id="A0A1V4JWJ9"/>
<feature type="domain" description="Endonuclease/exonuclease/phosphatase" evidence="1">
    <location>
        <begin position="26"/>
        <end position="130"/>
    </location>
</feature>
<sequence length="173" mass="19847">MKNSHEHVESLWVRIRGNKGNLVVGVYYRLPNQRETIDEAFLLQLQETSHSQTLVLGDFNHPNIRWKSSMASCRQSRRLLKCIEDNFLSQVIDSPTKGDAILDLIVTNVSGLIGDFKIGDSLGCSDHMLVEFAVLKDVGQAKSKIRTMNFRKARFQLFKELVNRITWETVLRD</sequence>
<dbReference type="OrthoDB" id="6152807at2759"/>
<dbReference type="STRING" id="372326.A0A1V4JWJ9"/>
<dbReference type="EMBL" id="LSYS01005643">
    <property type="protein sequence ID" value="OPJ76582.1"/>
    <property type="molecule type" value="Genomic_DNA"/>
</dbReference>
<keyword evidence="3" id="KW-1185">Reference proteome</keyword>
<dbReference type="Proteomes" id="UP000190648">
    <property type="component" value="Unassembled WGS sequence"/>
</dbReference>
<dbReference type="PANTHER" id="PTHR33395">
    <property type="entry name" value="TRANSCRIPTASE, PUTATIVE-RELATED-RELATED"/>
    <property type="match status" value="1"/>
</dbReference>
<name>A0A1V4JWJ9_PATFA</name>
<evidence type="ECO:0000313" key="3">
    <source>
        <dbReference type="Proteomes" id="UP000190648"/>
    </source>
</evidence>
<dbReference type="PANTHER" id="PTHR33395:SF22">
    <property type="entry name" value="REVERSE TRANSCRIPTASE DOMAIN-CONTAINING PROTEIN"/>
    <property type="match status" value="1"/>
</dbReference>
<dbReference type="Pfam" id="PF14529">
    <property type="entry name" value="Exo_endo_phos_2"/>
    <property type="match status" value="1"/>
</dbReference>
<evidence type="ECO:0000259" key="1">
    <source>
        <dbReference type="Pfam" id="PF14529"/>
    </source>
</evidence>
<dbReference type="Gene3D" id="3.60.10.10">
    <property type="entry name" value="Endonuclease/exonuclease/phosphatase"/>
    <property type="match status" value="1"/>
</dbReference>
<gene>
    <name evidence="2" type="ORF">AV530_016238</name>
</gene>
<accession>A0A1V4JWJ9</accession>
<dbReference type="InterPro" id="IPR036691">
    <property type="entry name" value="Endo/exonu/phosph_ase_sf"/>
</dbReference>
<organism evidence="2 3">
    <name type="scientific">Patagioenas fasciata monilis</name>
    <dbReference type="NCBI Taxonomy" id="372326"/>
    <lineage>
        <taxon>Eukaryota</taxon>
        <taxon>Metazoa</taxon>
        <taxon>Chordata</taxon>
        <taxon>Craniata</taxon>
        <taxon>Vertebrata</taxon>
        <taxon>Euteleostomi</taxon>
        <taxon>Archelosauria</taxon>
        <taxon>Archosauria</taxon>
        <taxon>Dinosauria</taxon>
        <taxon>Saurischia</taxon>
        <taxon>Theropoda</taxon>
        <taxon>Coelurosauria</taxon>
        <taxon>Aves</taxon>
        <taxon>Neognathae</taxon>
        <taxon>Neoaves</taxon>
        <taxon>Columbimorphae</taxon>
        <taxon>Columbiformes</taxon>
        <taxon>Columbidae</taxon>
        <taxon>Patagioenas</taxon>
    </lineage>
</organism>